<gene>
    <name evidence="8" type="ORF">OHK93_006780</name>
</gene>
<dbReference type="SMART" id="SM00724">
    <property type="entry name" value="TLC"/>
    <property type="match status" value="1"/>
</dbReference>
<evidence type="ECO:0000256" key="5">
    <source>
        <dbReference type="PROSITE-ProRule" id="PRU00205"/>
    </source>
</evidence>
<feature type="domain" description="TLC" evidence="7">
    <location>
        <begin position="69"/>
        <end position="302"/>
    </location>
</feature>
<dbReference type="PANTHER" id="PTHR13439">
    <property type="entry name" value="CT120 PROTEIN"/>
    <property type="match status" value="1"/>
</dbReference>
<evidence type="ECO:0000313" key="9">
    <source>
        <dbReference type="Proteomes" id="UP001161017"/>
    </source>
</evidence>
<dbReference type="Pfam" id="PF03798">
    <property type="entry name" value="TRAM_LAG1_CLN8"/>
    <property type="match status" value="1"/>
</dbReference>
<feature type="transmembrane region" description="Helical" evidence="6">
    <location>
        <begin position="269"/>
        <end position="290"/>
    </location>
</feature>
<feature type="transmembrane region" description="Helical" evidence="6">
    <location>
        <begin position="141"/>
        <end position="161"/>
    </location>
</feature>
<dbReference type="PROSITE" id="PS50922">
    <property type="entry name" value="TLC"/>
    <property type="match status" value="1"/>
</dbReference>
<comment type="caution">
    <text evidence="8">The sequence shown here is derived from an EMBL/GenBank/DDBJ whole genome shotgun (WGS) entry which is preliminary data.</text>
</comment>
<keyword evidence="3 6" id="KW-1133">Transmembrane helix</keyword>
<feature type="transmembrane region" description="Helical" evidence="6">
    <location>
        <begin position="200"/>
        <end position="220"/>
    </location>
</feature>
<feature type="transmembrane region" description="Helical" evidence="6">
    <location>
        <begin position="72"/>
        <end position="95"/>
    </location>
</feature>
<evidence type="ECO:0000256" key="1">
    <source>
        <dbReference type="ARBA" id="ARBA00004141"/>
    </source>
</evidence>
<keyword evidence="4 5" id="KW-0472">Membrane</keyword>
<dbReference type="GO" id="GO:0016020">
    <property type="term" value="C:membrane"/>
    <property type="evidence" value="ECO:0007669"/>
    <property type="project" value="UniProtKB-SubCell"/>
</dbReference>
<accession>A0AA43QJ96</accession>
<keyword evidence="9" id="KW-1185">Reference proteome</keyword>
<dbReference type="InterPro" id="IPR006634">
    <property type="entry name" value="TLC-dom"/>
</dbReference>
<comment type="subcellular location">
    <subcellularLocation>
        <location evidence="1">Membrane</location>
        <topology evidence="1">Multi-pass membrane protein</topology>
    </subcellularLocation>
</comment>
<evidence type="ECO:0000256" key="3">
    <source>
        <dbReference type="ARBA" id="ARBA00022989"/>
    </source>
</evidence>
<feature type="transmembrane region" description="Helical" evidence="6">
    <location>
        <begin position="33"/>
        <end position="51"/>
    </location>
</feature>
<dbReference type="PANTHER" id="PTHR13439:SF0">
    <property type="entry name" value="TOPOISOMERASE I DAMAGE AFFECTED PROTEIN 4"/>
    <property type="match status" value="1"/>
</dbReference>
<feature type="transmembrane region" description="Helical" evidence="6">
    <location>
        <begin position="110"/>
        <end position="129"/>
    </location>
</feature>
<protein>
    <recommendedName>
        <fullName evidence="7">TLC domain-containing protein</fullName>
    </recommendedName>
</protein>
<evidence type="ECO:0000256" key="4">
    <source>
        <dbReference type="ARBA" id="ARBA00023136"/>
    </source>
</evidence>
<dbReference type="EMBL" id="JAPUFD010000005">
    <property type="protein sequence ID" value="MDI1487510.1"/>
    <property type="molecule type" value="Genomic_DNA"/>
</dbReference>
<dbReference type="AlphaFoldDB" id="A0AA43QJ96"/>
<organism evidence="8 9">
    <name type="scientific">Ramalina farinacea</name>
    <dbReference type="NCBI Taxonomy" id="258253"/>
    <lineage>
        <taxon>Eukaryota</taxon>
        <taxon>Fungi</taxon>
        <taxon>Dikarya</taxon>
        <taxon>Ascomycota</taxon>
        <taxon>Pezizomycotina</taxon>
        <taxon>Lecanoromycetes</taxon>
        <taxon>OSLEUM clade</taxon>
        <taxon>Lecanoromycetidae</taxon>
        <taxon>Lecanorales</taxon>
        <taxon>Lecanorineae</taxon>
        <taxon>Ramalinaceae</taxon>
        <taxon>Ramalina</taxon>
    </lineage>
</organism>
<dbReference type="InterPro" id="IPR050846">
    <property type="entry name" value="TLCD"/>
</dbReference>
<evidence type="ECO:0000259" key="7">
    <source>
        <dbReference type="PROSITE" id="PS50922"/>
    </source>
</evidence>
<proteinExistence type="predicted"/>
<feature type="transmembrane region" description="Helical" evidence="6">
    <location>
        <begin position="167"/>
        <end position="188"/>
    </location>
</feature>
<evidence type="ECO:0000256" key="6">
    <source>
        <dbReference type="SAM" id="Phobius"/>
    </source>
</evidence>
<keyword evidence="2 5" id="KW-0812">Transmembrane</keyword>
<dbReference type="GO" id="GO:0005783">
    <property type="term" value="C:endoplasmic reticulum"/>
    <property type="evidence" value="ECO:0007669"/>
    <property type="project" value="TreeGrafter"/>
</dbReference>
<dbReference type="GO" id="GO:0055088">
    <property type="term" value="P:lipid homeostasis"/>
    <property type="evidence" value="ECO:0007669"/>
    <property type="project" value="TreeGrafter"/>
</dbReference>
<name>A0AA43QJ96_9LECA</name>
<sequence>MHDPFLFSTPTPLANFVRPISDQLGLVTLPQHIHELLLATLSYTLIGAYLSPRISSWLFPNIYPNFNRRTKLNWDVHVVSLLQSTFINTAALWVMWTDEERGSMGWEERVWGYTGAGGMIQGFAAGYFLWDLGICITNIGVFGWGLLAHAIAALVVFSFGFRPFVNFYGPTFILYELSSPFLNFHWFFDKLQMTGSRPQWYNGILLLSSFFCCRLLWGTYQSIRVYQDVWAGLHFDASSALRARAATVFEPLGEADEVMRHAGNYSLPGWLAFVYLASNIVLNTLNFYWFGKMIETVRSRFREPRGVKKQKNEGVMIEGLADSEDVGKLVIDGAGEVIGEIKGINGTVKDSGHATGSYIELERKEVRPRKD</sequence>
<evidence type="ECO:0000313" key="8">
    <source>
        <dbReference type="EMBL" id="MDI1487510.1"/>
    </source>
</evidence>
<reference evidence="8" key="1">
    <citation type="journal article" date="2023" name="Genome Biol. Evol.">
        <title>First Whole Genome Sequence and Flow Cytometry Genome Size Data for the Lichen-Forming Fungus Ramalina farinacea (Ascomycota).</title>
        <authorList>
            <person name="Llewellyn T."/>
            <person name="Mian S."/>
            <person name="Hill R."/>
            <person name="Leitch I.J."/>
            <person name="Gaya E."/>
        </authorList>
    </citation>
    <scope>NUCLEOTIDE SEQUENCE</scope>
    <source>
        <strain evidence="8">LIQ254RAFAR</strain>
    </source>
</reference>
<dbReference type="Proteomes" id="UP001161017">
    <property type="component" value="Unassembled WGS sequence"/>
</dbReference>
<evidence type="ECO:0000256" key="2">
    <source>
        <dbReference type="ARBA" id="ARBA00022692"/>
    </source>
</evidence>